<evidence type="ECO:0000256" key="1">
    <source>
        <dbReference type="SAM" id="MobiDB-lite"/>
    </source>
</evidence>
<dbReference type="EMBL" id="LZPO01044456">
    <property type="protein sequence ID" value="OBS74236.1"/>
    <property type="molecule type" value="Genomic_DNA"/>
</dbReference>
<sequence length="134" mass="15452">METYKQREKQDKVQESTKGADEQRPRGWLYSGYVTTGQRSMVVLHQTVCTQVKSQETCEDGLVPLCEKADPIWDLRLTMDPLWPEQRICIHHLCGNEAAQEASNCVRAMKFILANTWECALLGQQTFCWIQSKE</sequence>
<keyword evidence="3" id="KW-1185">Reference proteome</keyword>
<dbReference type="Proteomes" id="UP000092124">
    <property type="component" value="Unassembled WGS sequence"/>
</dbReference>
<gene>
    <name evidence="2" type="ORF">A6R68_15231</name>
</gene>
<dbReference type="AlphaFoldDB" id="A0A1A6H7E6"/>
<accession>A0A1A6H7E6</accession>
<evidence type="ECO:0000313" key="3">
    <source>
        <dbReference type="Proteomes" id="UP000092124"/>
    </source>
</evidence>
<feature type="region of interest" description="Disordered" evidence="1">
    <location>
        <begin position="1"/>
        <end position="24"/>
    </location>
</feature>
<proteinExistence type="predicted"/>
<protein>
    <submittedName>
        <fullName evidence="2">Uncharacterized protein</fullName>
    </submittedName>
</protein>
<organism evidence="2 3">
    <name type="scientific">Neotoma lepida</name>
    <name type="common">Desert woodrat</name>
    <dbReference type="NCBI Taxonomy" id="56216"/>
    <lineage>
        <taxon>Eukaryota</taxon>
        <taxon>Metazoa</taxon>
        <taxon>Chordata</taxon>
        <taxon>Craniata</taxon>
        <taxon>Vertebrata</taxon>
        <taxon>Euteleostomi</taxon>
        <taxon>Mammalia</taxon>
        <taxon>Eutheria</taxon>
        <taxon>Euarchontoglires</taxon>
        <taxon>Glires</taxon>
        <taxon>Rodentia</taxon>
        <taxon>Myomorpha</taxon>
        <taxon>Muroidea</taxon>
        <taxon>Cricetidae</taxon>
        <taxon>Neotominae</taxon>
        <taxon>Neotoma</taxon>
    </lineage>
</organism>
<dbReference type="OrthoDB" id="3800936at2759"/>
<dbReference type="STRING" id="56216.A0A1A6H7E6"/>
<comment type="caution">
    <text evidence="2">The sequence shown here is derived from an EMBL/GenBank/DDBJ whole genome shotgun (WGS) entry which is preliminary data.</text>
</comment>
<name>A0A1A6H7E6_NEOLE</name>
<reference evidence="2 3" key="1">
    <citation type="submission" date="2016-06" db="EMBL/GenBank/DDBJ databases">
        <title>The Draft Genome Sequence and Annotation of the Desert Woodrat Neotoma lepida.</title>
        <authorList>
            <person name="Campbell M."/>
            <person name="Oakeson K.F."/>
            <person name="Yandell M."/>
            <person name="Halpert J.R."/>
            <person name="Dearing D."/>
        </authorList>
    </citation>
    <scope>NUCLEOTIDE SEQUENCE [LARGE SCALE GENOMIC DNA]</scope>
    <source>
        <strain evidence="2">417</strain>
        <tissue evidence="2">Liver</tissue>
    </source>
</reference>
<evidence type="ECO:0000313" key="2">
    <source>
        <dbReference type="EMBL" id="OBS74236.1"/>
    </source>
</evidence>